<proteinExistence type="predicted"/>
<evidence type="ECO:0000313" key="4">
    <source>
        <dbReference type="Proteomes" id="UP001595953"/>
    </source>
</evidence>
<protein>
    <submittedName>
        <fullName evidence="3">Uncharacterized protein</fullName>
    </submittedName>
</protein>
<sequence length="172" mass="18601">MKTIKKRLKTILLLITLMISATYHGQTETKNKRSFVRVYNLEGNKINKGNVLAVNDTLLLLQKGKRSVKIAASDIGFIKTKRSAGHNVLMGAAIGVTAVSIISVASINPDDGFIFNPTPDNFGEAMIAGIVGGGILGSTVGVLTIPFKKTETIVINGDDQQWKVFQEIMNKN</sequence>
<evidence type="ECO:0000256" key="2">
    <source>
        <dbReference type="SAM" id="SignalP"/>
    </source>
</evidence>
<reference evidence="4" key="1">
    <citation type="journal article" date="2019" name="Int. J. Syst. Evol. Microbiol.">
        <title>The Global Catalogue of Microorganisms (GCM) 10K type strain sequencing project: providing services to taxonomists for standard genome sequencing and annotation.</title>
        <authorList>
            <consortium name="The Broad Institute Genomics Platform"/>
            <consortium name="The Broad Institute Genome Sequencing Center for Infectious Disease"/>
            <person name="Wu L."/>
            <person name="Ma J."/>
        </authorList>
    </citation>
    <scope>NUCLEOTIDE SEQUENCE [LARGE SCALE GENOMIC DNA]</scope>
    <source>
        <strain evidence="4">CCUG 63682</strain>
    </source>
</reference>
<feature type="signal peptide" evidence="2">
    <location>
        <begin position="1"/>
        <end position="25"/>
    </location>
</feature>
<keyword evidence="1" id="KW-0812">Transmembrane</keyword>
<keyword evidence="1" id="KW-0472">Membrane</keyword>
<dbReference type="EMBL" id="JBHSGP010000014">
    <property type="protein sequence ID" value="MFC4723393.1"/>
    <property type="molecule type" value="Genomic_DNA"/>
</dbReference>
<evidence type="ECO:0000313" key="3">
    <source>
        <dbReference type="EMBL" id="MFC4723393.1"/>
    </source>
</evidence>
<keyword evidence="1" id="KW-1133">Transmembrane helix</keyword>
<keyword evidence="4" id="KW-1185">Reference proteome</keyword>
<dbReference type="RefSeq" id="WP_387964736.1">
    <property type="nucleotide sequence ID" value="NZ_JBHSGP010000014.1"/>
</dbReference>
<name>A0ABV9N9Y0_9FLAO</name>
<feature type="transmembrane region" description="Helical" evidence="1">
    <location>
        <begin position="88"/>
        <end position="107"/>
    </location>
</feature>
<feature type="chain" id="PRO_5047303743" evidence="2">
    <location>
        <begin position="26"/>
        <end position="172"/>
    </location>
</feature>
<evidence type="ECO:0000256" key="1">
    <source>
        <dbReference type="SAM" id="Phobius"/>
    </source>
</evidence>
<feature type="transmembrane region" description="Helical" evidence="1">
    <location>
        <begin position="127"/>
        <end position="147"/>
    </location>
</feature>
<dbReference type="Proteomes" id="UP001595953">
    <property type="component" value="Unassembled WGS sequence"/>
</dbReference>
<keyword evidence="2" id="KW-0732">Signal</keyword>
<gene>
    <name evidence="3" type="ORF">ACFO5O_13745</name>
</gene>
<organism evidence="3 4">
    <name type="scientific">Geojedonia litorea</name>
    <dbReference type="NCBI Taxonomy" id="1268269"/>
    <lineage>
        <taxon>Bacteria</taxon>
        <taxon>Pseudomonadati</taxon>
        <taxon>Bacteroidota</taxon>
        <taxon>Flavobacteriia</taxon>
        <taxon>Flavobacteriales</taxon>
        <taxon>Flavobacteriaceae</taxon>
        <taxon>Geojedonia</taxon>
    </lineage>
</organism>
<accession>A0ABV9N9Y0</accession>
<comment type="caution">
    <text evidence="3">The sequence shown here is derived from an EMBL/GenBank/DDBJ whole genome shotgun (WGS) entry which is preliminary data.</text>
</comment>